<proteinExistence type="predicted"/>
<organism evidence="3 4">
    <name type="scientific">Daedalea quercina L-15889</name>
    <dbReference type="NCBI Taxonomy" id="1314783"/>
    <lineage>
        <taxon>Eukaryota</taxon>
        <taxon>Fungi</taxon>
        <taxon>Dikarya</taxon>
        <taxon>Basidiomycota</taxon>
        <taxon>Agaricomycotina</taxon>
        <taxon>Agaricomycetes</taxon>
        <taxon>Polyporales</taxon>
        <taxon>Fomitopsis</taxon>
    </lineage>
</organism>
<dbReference type="InterPro" id="IPR001810">
    <property type="entry name" value="F-box_dom"/>
</dbReference>
<dbReference type="InterPro" id="IPR036047">
    <property type="entry name" value="F-box-like_dom_sf"/>
</dbReference>
<dbReference type="PROSITE" id="PS50181">
    <property type="entry name" value="FBOX"/>
    <property type="match status" value="1"/>
</dbReference>
<feature type="compositionally biased region" description="Basic and acidic residues" evidence="1">
    <location>
        <begin position="475"/>
        <end position="486"/>
    </location>
</feature>
<feature type="region of interest" description="Disordered" evidence="1">
    <location>
        <begin position="475"/>
        <end position="520"/>
    </location>
</feature>
<dbReference type="Proteomes" id="UP000076727">
    <property type="component" value="Unassembled WGS sequence"/>
</dbReference>
<protein>
    <recommendedName>
        <fullName evidence="2">F-box domain-containing protein</fullName>
    </recommendedName>
</protein>
<feature type="region of interest" description="Disordered" evidence="1">
    <location>
        <begin position="375"/>
        <end position="415"/>
    </location>
</feature>
<dbReference type="Gene3D" id="1.20.1280.50">
    <property type="match status" value="1"/>
</dbReference>
<dbReference type="AlphaFoldDB" id="A0A165SRM9"/>
<evidence type="ECO:0000259" key="2">
    <source>
        <dbReference type="PROSITE" id="PS50181"/>
    </source>
</evidence>
<dbReference type="OrthoDB" id="3202382at2759"/>
<feature type="compositionally biased region" description="Low complexity" evidence="1">
    <location>
        <begin position="487"/>
        <end position="513"/>
    </location>
</feature>
<dbReference type="EMBL" id="KV429041">
    <property type="protein sequence ID" value="KZT72388.1"/>
    <property type="molecule type" value="Genomic_DNA"/>
</dbReference>
<dbReference type="SUPFAM" id="SSF81383">
    <property type="entry name" value="F-box domain"/>
    <property type="match status" value="1"/>
</dbReference>
<sequence>MLPSTSNDTTDAQPERMSLNTLPYDLLLNVAQHLDLRDIHAFQLTCRSLHDFANTRPVFRNLAVALLRRCRALPLTGFQRFSDLSTEQLVAVVTKATRLETAWLTRSPRSVRHRPFIHDANEMGCGDDMKPDAPASSWYKVISAPPNEEVDWLSPITSSYSLCATKSGKVVCWDVHNDMCLAEWDPKERWELWKCRVEFEIRTVFFTMAKVLHRSYEDRLMEFVLMRLQFPDADAGPDTTPTPTFTTLARFKTIGVVMNVFLLDPSPRLLSAFVWVSASNTIGLYALLDWDKQEYVFIDTGIECTMSSNWSCILYNEQIVIHSEESDYAHQYFYPMSLLRQHNKPSSPDSSFVPALSARVSPALTMTAPFIFPPRTLASSSSSSDGETNEQPPPSAEMMETDPRTPPQNPNPFPFPPWYPESAHFVRQWWPTMPTVPRLSCTVVLLADHNMESHRTRYVLAQHYFKVPLFDMNEDTKGDARSEQDKTSSGSSSHSGSGSGSGSASASSSTSEHSVADSTTISVASRADEGADSMMKIWYVSQPFEVVCVLDGVDDDGEDGGAQTERPRPLMAVDFGHAVWVEYVDMEMKDGDETDPKRLRFVSFPPVAGERDGLYDAEGSRWAKQPERDVEGVVRTLDIPNDLDLDTVETINIDQSQGAVIISVKEGKIFILCYE</sequence>
<name>A0A165SRM9_9APHY</name>
<dbReference type="STRING" id="1314783.A0A165SRM9"/>
<dbReference type="SMART" id="SM00256">
    <property type="entry name" value="FBOX"/>
    <property type="match status" value="1"/>
</dbReference>
<feature type="compositionally biased region" description="Pro residues" evidence="1">
    <location>
        <begin position="404"/>
        <end position="415"/>
    </location>
</feature>
<accession>A0A165SRM9</accession>
<dbReference type="CDD" id="cd09917">
    <property type="entry name" value="F-box_SF"/>
    <property type="match status" value="1"/>
</dbReference>
<feature type="domain" description="F-box" evidence="2">
    <location>
        <begin position="16"/>
        <end position="62"/>
    </location>
</feature>
<evidence type="ECO:0000256" key="1">
    <source>
        <dbReference type="SAM" id="MobiDB-lite"/>
    </source>
</evidence>
<keyword evidence="4" id="KW-1185">Reference proteome</keyword>
<evidence type="ECO:0000313" key="4">
    <source>
        <dbReference type="Proteomes" id="UP000076727"/>
    </source>
</evidence>
<gene>
    <name evidence="3" type="ORF">DAEQUDRAFT_686138</name>
</gene>
<reference evidence="3 4" key="1">
    <citation type="journal article" date="2016" name="Mol. Biol. Evol.">
        <title>Comparative Genomics of Early-Diverging Mushroom-Forming Fungi Provides Insights into the Origins of Lignocellulose Decay Capabilities.</title>
        <authorList>
            <person name="Nagy L.G."/>
            <person name="Riley R."/>
            <person name="Tritt A."/>
            <person name="Adam C."/>
            <person name="Daum C."/>
            <person name="Floudas D."/>
            <person name="Sun H."/>
            <person name="Yadav J.S."/>
            <person name="Pangilinan J."/>
            <person name="Larsson K.H."/>
            <person name="Matsuura K."/>
            <person name="Barry K."/>
            <person name="Labutti K."/>
            <person name="Kuo R."/>
            <person name="Ohm R.A."/>
            <person name="Bhattacharya S.S."/>
            <person name="Shirouzu T."/>
            <person name="Yoshinaga Y."/>
            <person name="Martin F.M."/>
            <person name="Grigoriev I.V."/>
            <person name="Hibbett D.S."/>
        </authorList>
    </citation>
    <scope>NUCLEOTIDE SEQUENCE [LARGE SCALE GENOMIC DNA]</scope>
    <source>
        <strain evidence="3 4">L-15889</strain>
    </source>
</reference>
<dbReference type="Pfam" id="PF12937">
    <property type="entry name" value="F-box-like"/>
    <property type="match status" value="1"/>
</dbReference>
<evidence type="ECO:0000313" key="3">
    <source>
        <dbReference type="EMBL" id="KZT72388.1"/>
    </source>
</evidence>